<protein>
    <submittedName>
        <fullName evidence="2">Uncharacterized protein</fullName>
    </submittedName>
</protein>
<accession>A0A4Z2DYT0</accession>
<reference evidence="2 3" key="1">
    <citation type="submission" date="2019-03" db="EMBL/GenBank/DDBJ databases">
        <title>First draft genome of Liparis tanakae, snailfish: a comprehensive survey of snailfish specific genes.</title>
        <authorList>
            <person name="Kim W."/>
            <person name="Song I."/>
            <person name="Jeong J.-H."/>
            <person name="Kim D."/>
            <person name="Kim S."/>
            <person name="Ryu S."/>
            <person name="Song J.Y."/>
            <person name="Lee S.K."/>
        </authorList>
    </citation>
    <scope>NUCLEOTIDE SEQUENCE [LARGE SCALE GENOMIC DNA]</scope>
    <source>
        <tissue evidence="2">Muscle</tissue>
    </source>
</reference>
<evidence type="ECO:0000313" key="2">
    <source>
        <dbReference type="EMBL" id="TNN21577.1"/>
    </source>
</evidence>
<evidence type="ECO:0000256" key="1">
    <source>
        <dbReference type="SAM" id="MobiDB-lite"/>
    </source>
</evidence>
<gene>
    <name evidence="2" type="ORF">EYF80_068312</name>
</gene>
<evidence type="ECO:0000313" key="3">
    <source>
        <dbReference type="Proteomes" id="UP000314294"/>
    </source>
</evidence>
<dbReference type="Proteomes" id="UP000314294">
    <property type="component" value="Unassembled WGS sequence"/>
</dbReference>
<feature type="region of interest" description="Disordered" evidence="1">
    <location>
        <begin position="1"/>
        <end position="38"/>
    </location>
</feature>
<comment type="caution">
    <text evidence="2">The sequence shown here is derived from an EMBL/GenBank/DDBJ whole genome shotgun (WGS) entry which is preliminary data.</text>
</comment>
<organism evidence="2 3">
    <name type="scientific">Liparis tanakae</name>
    <name type="common">Tanaka's snailfish</name>
    <dbReference type="NCBI Taxonomy" id="230148"/>
    <lineage>
        <taxon>Eukaryota</taxon>
        <taxon>Metazoa</taxon>
        <taxon>Chordata</taxon>
        <taxon>Craniata</taxon>
        <taxon>Vertebrata</taxon>
        <taxon>Euteleostomi</taxon>
        <taxon>Actinopterygii</taxon>
        <taxon>Neopterygii</taxon>
        <taxon>Teleostei</taxon>
        <taxon>Neoteleostei</taxon>
        <taxon>Acanthomorphata</taxon>
        <taxon>Eupercaria</taxon>
        <taxon>Perciformes</taxon>
        <taxon>Cottioidei</taxon>
        <taxon>Cottales</taxon>
        <taxon>Liparidae</taxon>
        <taxon>Liparis</taxon>
    </lineage>
</organism>
<dbReference type="EMBL" id="SRLO01027175">
    <property type="protein sequence ID" value="TNN21577.1"/>
    <property type="molecule type" value="Genomic_DNA"/>
</dbReference>
<name>A0A4Z2DYT0_9TELE</name>
<dbReference type="AlphaFoldDB" id="A0A4Z2DYT0"/>
<proteinExistence type="predicted"/>
<sequence length="38" mass="4521">MAWAPWRRPRLPWRPPCLRSSTPTGAPARWRRAPRGRL</sequence>
<keyword evidence="3" id="KW-1185">Reference proteome</keyword>
<feature type="compositionally biased region" description="Basic residues" evidence="1">
    <location>
        <begin position="29"/>
        <end position="38"/>
    </location>
</feature>
<feature type="compositionally biased region" description="Low complexity" evidence="1">
    <location>
        <begin position="16"/>
        <end position="28"/>
    </location>
</feature>